<sequence length="308" mass="34002">MANFHTRENKPPAIIYGTAWQGPEMKPLVCSAISAGINGFDTAEQQKNYSQGLLGDALRLHIGNSLVSRHDLWVQTKFSPYDNGLCKGTRTYETLEDIATHVHHSVPLCVSELWGSSPSSQKGSSSASASETYIDCLILHSVLQTLTETLAAWSAMESFVPHPVRALGISNISYARLRTLYDAVAIKPHVVQNAFCPDNGFDIEVRTFCQEKGIFYQGFFIVKRNKSLLKSTAVQEVANTLCVDLEPALMSLIESMGVSIIFGSSNEEHIKHNSEALARVKAYRGDGGHEWWGRMTESLKQTMYNGAN</sequence>
<evidence type="ECO:0000313" key="2">
    <source>
        <dbReference type="Proteomes" id="UP000326532"/>
    </source>
</evidence>
<dbReference type="GO" id="GO:0016491">
    <property type="term" value="F:oxidoreductase activity"/>
    <property type="evidence" value="ECO:0007669"/>
    <property type="project" value="InterPro"/>
</dbReference>
<dbReference type="InterPro" id="IPR020471">
    <property type="entry name" value="AKR"/>
</dbReference>
<proteinExistence type="predicted"/>
<organism evidence="1 2">
    <name type="scientific">Aspergillus parasiticus</name>
    <dbReference type="NCBI Taxonomy" id="5067"/>
    <lineage>
        <taxon>Eukaryota</taxon>
        <taxon>Fungi</taxon>
        <taxon>Dikarya</taxon>
        <taxon>Ascomycota</taxon>
        <taxon>Pezizomycotina</taxon>
        <taxon>Eurotiomycetes</taxon>
        <taxon>Eurotiomycetidae</taxon>
        <taxon>Eurotiales</taxon>
        <taxon>Aspergillaceae</taxon>
        <taxon>Aspergillus</taxon>
        <taxon>Aspergillus subgen. Circumdati</taxon>
    </lineage>
</organism>
<accession>A0A5N6E5J3</accession>
<dbReference type="InterPro" id="IPR036812">
    <property type="entry name" value="NAD(P)_OxRdtase_dom_sf"/>
</dbReference>
<dbReference type="PANTHER" id="PTHR11732">
    <property type="entry name" value="ALDO/KETO REDUCTASE"/>
    <property type="match status" value="1"/>
</dbReference>
<dbReference type="Proteomes" id="UP000326532">
    <property type="component" value="Unassembled WGS sequence"/>
</dbReference>
<dbReference type="AlphaFoldDB" id="A0A5N6E5J3"/>
<reference evidence="1 2" key="1">
    <citation type="submission" date="2019-04" db="EMBL/GenBank/DDBJ databases">
        <title>Fungal friends and foes A comparative genomics study of 23 Aspergillus species from section Flavi.</title>
        <authorList>
            <consortium name="DOE Joint Genome Institute"/>
            <person name="Kjaerbolling I."/>
            <person name="Vesth T.C."/>
            <person name="Frisvad J.C."/>
            <person name="Nybo J.L."/>
            <person name="Theobald S."/>
            <person name="Kildgaard S."/>
            <person name="Petersen T.I."/>
            <person name="Kuo A."/>
            <person name="Sato A."/>
            <person name="Lyhne E.K."/>
            <person name="Kogle M.E."/>
            <person name="Wiebenga A."/>
            <person name="Kun R.S."/>
            <person name="Lubbers R.J."/>
            <person name="Makela M.R."/>
            <person name="Barry K."/>
            <person name="Chovatia M."/>
            <person name="Clum A."/>
            <person name="Daum C."/>
            <person name="Haridas S."/>
            <person name="He G."/>
            <person name="LaButti K."/>
            <person name="Lipzen A."/>
            <person name="Mondo S."/>
            <person name="Pangilinan J."/>
            <person name="Riley R."/>
            <person name="Salamov A."/>
            <person name="Simmons B.A."/>
            <person name="Magnuson J.K."/>
            <person name="Henrissat B."/>
            <person name="Mortensen U.H."/>
            <person name="Larsen T.O."/>
            <person name="De vries R.P."/>
            <person name="Grigoriev I.V."/>
            <person name="Machida M."/>
            <person name="Baker S.E."/>
            <person name="Andersen M.R."/>
        </authorList>
    </citation>
    <scope>NUCLEOTIDE SEQUENCE [LARGE SCALE GENOMIC DNA]</scope>
    <source>
        <strain evidence="1 2">CBS 117618</strain>
    </source>
</reference>
<gene>
    <name evidence="1" type="ORF">BDV34DRAFT_234053</name>
</gene>
<dbReference type="EMBL" id="ML734937">
    <property type="protein sequence ID" value="KAB8212144.1"/>
    <property type="molecule type" value="Genomic_DNA"/>
</dbReference>
<name>A0A5N6E5J3_ASPPA</name>
<dbReference type="VEuPathDB" id="FungiDB:BDV34DRAFT_234053"/>
<dbReference type="SUPFAM" id="SSF51430">
    <property type="entry name" value="NAD(P)-linked oxidoreductase"/>
    <property type="match status" value="1"/>
</dbReference>
<keyword evidence="2" id="KW-1185">Reference proteome</keyword>
<protein>
    <submittedName>
        <fullName evidence="1">NADP-dependent oxidoreductase domain-containing protein</fullName>
    </submittedName>
</protein>
<evidence type="ECO:0000313" key="1">
    <source>
        <dbReference type="EMBL" id="KAB8212144.1"/>
    </source>
</evidence>
<dbReference type="Gene3D" id="3.20.20.100">
    <property type="entry name" value="NADP-dependent oxidoreductase domain"/>
    <property type="match status" value="1"/>
</dbReference>